<comment type="caution">
    <text evidence="11">The sequence shown here is derived from an EMBL/GenBank/DDBJ whole genome shotgun (WGS) entry which is preliminary data.</text>
</comment>
<dbReference type="GO" id="GO:0016020">
    <property type="term" value="C:membrane"/>
    <property type="evidence" value="ECO:0007669"/>
    <property type="project" value="UniProtKB-SubCell"/>
</dbReference>
<evidence type="ECO:0000256" key="6">
    <source>
        <dbReference type="ARBA" id="ARBA00022989"/>
    </source>
</evidence>
<evidence type="ECO:0000256" key="2">
    <source>
        <dbReference type="ARBA" id="ARBA00022448"/>
    </source>
</evidence>
<feature type="domain" description="ABC transporter" evidence="10">
    <location>
        <begin position="595"/>
        <end position="841"/>
    </location>
</feature>
<dbReference type="AlphaFoldDB" id="A0A8S1ILC0"/>
<evidence type="ECO:0000256" key="1">
    <source>
        <dbReference type="ARBA" id="ARBA00004141"/>
    </source>
</evidence>
<accession>A0A8S1ILC0</accession>
<dbReference type="InterPro" id="IPR050352">
    <property type="entry name" value="ABCG_transporters"/>
</dbReference>
<evidence type="ECO:0000256" key="4">
    <source>
        <dbReference type="ARBA" id="ARBA00022741"/>
    </source>
</evidence>
<dbReference type="GO" id="GO:0140359">
    <property type="term" value="F:ABC-type transporter activity"/>
    <property type="evidence" value="ECO:0007669"/>
    <property type="project" value="InterPro"/>
</dbReference>
<dbReference type="Pfam" id="PF01061">
    <property type="entry name" value="ABC2_membrane"/>
    <property type="match status" value="1"/>
</dbReference>
<keyword evidence="12" id="KW-1185">Reference proteome</keyword>
<evidence type="ECO:0000313" key="11">
    <source>
        <dbReference type="EMBL" id="CAD7695709.1"/>
    </source>
</evidence>
<comment type="subcellular location">
    <subcellularLocation>
        <location evidence="1">Membrane</location>
        <topology evidence="1">Multi-pass membrane protein</topology>
    </subcellularLocation>
</comment>
<keyword evidence="2" id="KW-0813">Transport</keyword>
<feature type="transmembrane region" description="Helical" evidence="9">
    <location>
        <begin position="1038"/>
        <end position="1062"/>
    </location>
</feature>
<evidence type="ECO:0000256" key="5">
    <source>
        <dbReference type="ARBA" id="ARBA00022840"/>
    </source>
</evidence>
<keyword evidence="5" id="KW-0067">ATP-binding</keyword>
<dbReference type="OrthoDB" id="66620at2759"/>
<keyword evidence="4" id="KW-0547">Nucleotide-binding</keyword>
<dbReference type="Gene3D" id="3.40.50.300">
    <property type="entry name" value="P-loop containing nucleotide triphosphate hydrolases"/>
    <property type="match status" value="1"/>
</dbReference>
<reference evidence="11" key="1">
    <citation type="submission" date="2020-12" db="EMBL/GenBank/DDBJ databases">
        <authorList>
            <person name="Iha C."/>
        </authorList>
    </citation>
    <scope>NUCLEOTIDE SEQUENCE</scope>
</reference>
<dbReference type="SUPFAM" id="SSF52540">
    <property type="entry name" value="P-loop containing nucleoside triphosphate hydrolases"/>
    <property type="match status" value="1"/>
</dbReference>
<dbReference type="InterPro" id="IPR000742">
    <property type="entry name" value="EGF"/>
</dbReference>
<dbReference type="PROSITE" id="PS00022">
    <property type="entry name" value="EGF_1"/>
    <property type="match status" value="1"/>
</dbReference>
<feature type="transmembrane region" description="Helical" evidence="9">
    <location>
        <begin position="1168"/>
        <end position="1186"/>
    </location>
</feature>
<dbReference type="InterPro" id="IPR003593">
    <property type="entry name" value="AAA+_ATPase"/>
</dbReference>
<organism evidence="11 12">
    <name type="scientific">Ostreobium quekettii</name>
    <dbReference type="NCBI Taxonomy" id="121088"/>
    <lineage>
        <taxon>Eukaryota</taxon>
        <taxon>Viridiplantae</taxon>
        <taxon>Chlorophyta</taxon>
        <taxon>core chlorophytes</taxon>
        <taxon>Ulvophyceae</taxon>
        <taxon>TCBD clade</taxon>
        <taxon>Bryopsidales</taxon>
        <taxon>Ostreobineae</taxon>
        <taxon>Ostreobiaceae</taxon>
        <taxon>Ostreobium</taxon>
    </lineage>
</organism>
<feature type="region of interest" description="Disordered" evidence="8">
    <location>
        <begin position="872"/>
        <end position="894"/>
    </location>
</feature>
<dbReference type="InterPro" id="IPR017871">
    <property type="entry name" value="ABC_transporter-like_CS"/>
</dbReference>
<dbReference type="InterPro" id="IPR003439">
    <property type="entry name" value="ABC_transporter-like_ATP-bd"/>
</dbReference>
<keyword evidence="7 9" id="KW-0472">Membrane</keyword>
<evidence type="ECO:0000313" key="12">
    <source>
        <dbReference type="Proteomes" id="UP000708148"/>
    </source>
</evidence>
<dbReference type="EMBL" id="CAJHUC010000380">
    <property type="protein sequence ID" value="CAD7695709.1"/>
    <property type="molecule type" value="Genomic_DNA"/>
</dbReference>
<proteinExistence type="predicted"/>
<dbReference type="GO" id="GO:0005524">
    <property type="term" value="F:ATP binding"/>
    <property type="evidence" value="ECO:0007669"/>
    <property type="project" value="UniProtKB-KW"/>
</dbReference>
<feature type="transmembrane region" description="Helical" evidence="9">
    <location>
        <begin position="927"/>
        <end position="948"/>
    </location>
</feature>
<dbReference type="PANTHER" id="PTHR48041">
    <property type="entry name" value="ABC TRANSPORTER G FAMILY MEMBER 28"/>
    <property type="match status" value="1"/>
</dbReference>
<dbReference type="PANTHER" id="PTHR48041:SF2">
    <property type="entry name" value="ATP-DEPENDENT PERMEASE-RELATED"/>
    <property type="match status" value="1"/>
</dbReference>
<evidence type="ECO:0000256" key="9">
    <source>
        <dbReference type="SAM" id="Phobius"/>
    </source>
</evidence>
<sequence length="1241" mass="130772">MSIPCAAGPCALEFAIDADASLLSAAGALSPDPGAGESDAGDSISDPIVLAPEPPRLTIGASGGLSLAFEAPGDAGCPLTGPAVVNALVNTASGSANVSLAHARPLAVYPAVLPFTGPVRLAGARWGLAGWAVVTDSDSSLNLSSGAVLAGRLAAEAEGGAAWAGEGFEPPEGGGAELGGGGEGDLRITLQVSNETDMESTLQLTLENITLSGRASLNGSNGSPQDLEIQFAGDIHAQGVVGCPEPCGLHGKCAKKEGVGLKCDCECGWTGTTCDRPAGFCPRFVDELEGECGERFLFDPTTRQCSLCKSGWKGPECSQCFNDEVCQGLLGTDRATCRDDLDYLERSTSKVYSCELKRPLDTLFAPVVALGCVKGMDTESNFQLPEGTNRSDLPESFCQMVATLNGDQRVHCLVAPCTFSLSSLSIQCGGGECVCDGGCVEGVSGALAQGTTNADLECEEDGACVLKLGGLPFPISAACSAAECYDPLAEITISGIGNGESDGGWNSDLFVASIPISVALAAALALSLPAFAFHQRLCHLPTDHQATSSMNVDVGTMHKFGLSFSNLFCAVPVGNREHAGGGSGRGEQYRNGAAVETGGVEPMEAPKGYKSVLKGLDGAFTYRELVAIMGPSGAGKTTLLSALSGMSVRGQSVQMLDGHVLVNGRRRGPWVSSVMAFVPQDDLLMQSLTARECLTYSAVLRASRETEMKKINQRVLATISELGLERVANSQVGGGRKRLSISGGERRRVTIGMELVTKPRIVLMDEPTSGLDSSTALSLVTSLKAVSCHGRLVVLSIHQPSQTIFSLFDRVMFLARGFQIYLGPPSGVSAFLSERHLPTPPDTSAAEHMIESISDDTILSKLLEWVRADQKREEAQRTGGESAEGGTSGDEPSMAAEEVWVSRRRSSSLSVLFWRGFVDICRNPSLLLAHLCTSVFIGLGLGAVYYDLNLEFSGAQSRFGGFFFVLAFMSFTAATIVDTVHAEQLVVMREVKAGYYSLSSYVLTRSLLDAVLLRALPAVILCTPMYFMMGLQTGASRFLIFIFTAVSFNMVVGILAMAVTMLSSQPATASLVINTLLLVALVFGNFLVKIGSIPAWLQWLNHLSIIGYALRIMAVNEVEGVTYTIDRTKPPISLAPHPQSGTAGDIEVEGAFILQQLGIDSGHFSRDIALLSALSGASLLLLLAAAQVRLRKDGVGGWAAWARGTPRRAARRVSRRVRRGLARTMGHRSKSLTHADFADLM</sequence>
<keyword evidence="6 9" id="KW-1133">Transmembrane helix</keyword>
<evidence type="ECO:0000256" key="3">
    <source>
        <dbReference type="ARBA" id="ARBA00022692"/>
    </source>
</evidence>
<dbReference type="PROSITE" id="PS01186">
    <property type="entry name" value="EGF_2"/>
    <property type="match status" value="1"/>
</dbReference>
<dbReference type="GO" id="GO:0016887">
    <property type="term" value="F:ATP hydrolysis activity"/>
    <property type="evidence" value="ECO:0007669"/>
    <property type="project" value="InterPro"/>
</dbReference>
<evidence type="ECO:0000256" key="8">
    <source>
        <dbReference type="SAM" id="MobiDB-lite"/>
    </source>
</evidence>
<feature type="transmembrane region" description="Helical" evidence="9">
    <location>
        <begin position="1002"/>
        <end position="1026"/>
    </location>
</feature>
<evidence type="ECO:0000259" key="10">
    <source>
        <dbReference type="PROSITE" id="PS50893"/>
    </source>
</evidence>
<protein>
    <recommendedName>
        <fullName evidence="10">ABC transporter domain-containing protein</fullName>
    </recommendedName>
</protein>
<keyword evidence="3 9" id="KW-0812">Transmembrane</keyword>
<gene>
    <name evidence="11" type="ORF">OSTQU699_LOCUS1070</name>
</gene>
<name>A0A8S1ILC0_9CHLO</name>
<dbReference type="Proteomes" id="UP000708148">
    <property type="component" value="Unassembled WGS sequence"/>
</dbReference>
<evidence type="ECO:0000256" key="7">
    <source>
        <dbReference type="ARBA" id="ARBA00023136"/>
    </source>
</evidence>
<feature type="transmembrane region" description="Helical" evidence="9">
    <location>
        <begin position="960"/>
        <end position="982"/>
    </location>
</feature>
<dbReference type="InterPro" id="IPR013525">
    <property type="entry name" value="ABC2_TM"/>
</dbReference>
<dbReference type="PROSITE" id="PS00211">
    <property type="entry name" value="ABC_TRANSPORTER_1"/>
    <property type="match status" value="1"/>
</dbReference>
<dbReference type="PROSITE" id="PS50893">
    <property type="entry name" value="ABC_TRANSPORTER_2"/>
    <property type="match status" value="1"/>
</dbReference>
<dbReference type="Pfam" id="PF00005">
    <property type="entry name" value="ABC_tran"/>
    <property type="match status" value="1"/>
</dbReference>
<dbReference type="InterPro" id="IPR027417">
    <property type="entry name" value="P-loop_NTPase"/>
</dbReference>
<feature type="transmembrane region" description="Helical" evidence="9">
    <location>
        <begin position="1068"/>
        <end position="1088"/>
    </location>
</feature>
<dbReference type="SMART" id="SM00382">
    <property type="entry name" value="AAA"/>
    <property type="match status" value="1"/>
</dbReference>